<accession>A0AB39BVA1</accession>
<keyword evidence="3 4" id="KW-0472">Membrane</keyword>
<sequence>MKRKLTHVENKHSIDEDLLGGSLTLTKLKDYFSGLSDLYFVEVQHDEPILSFYCEGMIDHTQYNDYYHGVMKEIKGQETDTFDQDLIPPIIHIDSLSTLIEKIFSGFLVFYKEGDSHFFGINIAKIPQRTPEESTTEVSIKGPKDSFTEELHVNISLIRKRLKSAYLYNESFTIGSESQTKVSLLYLNNKINHEMIKEVRSRLKTFQTEGIVSSGQLEQWLSDRSFTLFPLFDYITRPDFVVECMLRGRFIIIVNGSPSVLIGPINLFELIKSPEDVHYPYFYVAFQRIIRLTALLIAMFLPGFWIAISSVNIDQLPFPLLATVVIAREGLPFPYALEALFILGLFELLKEAGVRMPKALGQTISIVGGLIIGDAAIRAGLASPALIVVIALSAVATYTLVNQSLTGTVSILRIYCLGISAFLGVYGFFIAVFSVLIYLCHLESFKLSYLEPISSLSFKEYLSALLIDPFKRRKFTAPMLEKRRR</sequence>
<feature type="transmembrane region" description="Helical" evidence="5">
    <location>
        <begin position="381"/>
        <end position="400"/>
    </location>
</feature>
<dbReference type="InterPro" id="IPR050768">
    <property type="entry name" value="UPF0353/GerABKA_families"/>
</dbReference>
<organism evidence="6">
    <name type="scientific">Alkalihalophilus sp. As8PL</name>
    <dbReference type="NCBI Taxonomy" id="3237103"/>
    <lineage>
        <taxon>Bacteria</taxon>
        <taxon>Bacillati</taxon>
        <taxon>Bacillota</taxon>
        <taxon>Bacilli</taxon>
        <taxon>Bacillales</taxon>
        <taxon>Bacillaceae</taxon>
        <taxon>Alkalihalophilus</taxon>
    </lineage>
</organism>
<dbReference type="InterPro" id="IPR004995">
    <property type="entry name" value="Spore_Ger"/>
</dbReference>
<protein>
    <submittedName>
        <fullName evidence="6">Spore germination protein</fullName>
    </submittedName>
</protein>
<proteinExistence type="inferred from homology"/>
<keyword evidence="5" id="KW-0812">Transmembrane</keyword>
<dbReference type="GO" id="GO:0009847">
    <property type="term" value="P:spore germination"/>
    <property type="evidence" value="ECO:0007669"/>
    <property type="project" value="UniProtKB-UniRule"/>
</dbReference>
<feature type="transmembrane region" description="Helical" evidence="5">
    <location>
        <begin position="289"/>
        <end position="311"/>
    </location>
</feature>
<name>A0AB39BVA1_9BACI</name>
<comment type="similarity">
    <text evidence="2 4">Belongs to the GerABKA family.</text>
</comment>
<reference evidence="6" key="1">
    <citation type="submission" date="2024-07" db="EMBL/GenBank/DDBJ databases">
        <title>Identification and characteristics of an arsenic-resistant bacterial isolate, which belongs to a novel species.</title>
        <authorList>
            <person name="Juszczyk A."/>
            <person name="Kowalczyk A."/>
            <person name="Was K."/>
            <person name="Kosowicz W."/>
            <person name="Budzyn A."/>
            <person name="Latowski D."/>
        </authorList>
    </citation>
    <scope>NUCLEOTIDE SEQUENCE</scope>
    <source>
        <strain evidence="6">As8PL</strain>
    </source>
</reference>
<dbReference type="PANTHER" id="PTHR22550:SF5">
    <property type="entry name" value="LEUCINE ZIPPER PROTEIN 4"/>
    <property type="match status" value="1"/>
</dbReference>
<comment type="subcellular location">
    <subcellularLocation>
        <location evidence="4">Cell membrane</location>
    </subcellularLocation>
    <subcellularLocation>
        <location evidence="1">Membrane</location>
        <topology evidence="1">Multi-pass membrane protein</topology>
    </subcellularLocation>
</comment>
<evidence type="ECO:0000256" key="3">
    <source>
        <dbReference type="ARBA" id="ARBA00023136"/>
    </source>
</evidence>
<dbReference type="Pfam" id="PF03323">
    <property type="entry name" value="GerA"/>
    <property type="match status" value="1"/>
</dbReference>
<evidence type="ECO:0000256" key="2">
    <source>
        <dbReference type="ARBA" id="ARBA00005278"/>
    </source>
</evidence>
<dbReference type="AlphaFoldDB" id="A0AB39BVA1"/>
<evidence type="ECO:0000256" key="4">
    <source>
        <dbReference type="PIRNR" id="PIRNR005690"/>
    </source>
</evidence>
<dbReference type="PIRSF" id="PIRSF005690">
    <property type="entry name" value="GerBA"/>
    <property type="match status" value="1"/>
</dbReference>
<gene>
    <name evidence="6" type="ORF">AB3N04_04615</name>
</gene>
<dbReference type="EMBL" id="CP162551">
    <property type="protein sequence ID" value="XDI37604.1"/>
    <property type="molecule type" value="Genomic_DNA"/>
</dbReference>
<dbReference type="GO" id="GO:0005886">
    <property type="term" value="C:plasma membrane"/>
    <property type="evidence" value="ECO:0007669"/>
    <property type="project" value="UniProtKB-SubCell"/>
</dbReference>
<dbReference type="PANTHER" id="PTHR22550">
    <property type="entry name" value="SPORE GERMINATION PROTEIN"/>
    <property type="match status" value="1"/>
</dbReference>
<feature type="transmembrane region" description="Helical" evidence="5">
    <location>
        <begin position="331"/>
        <end position="349"/>
    </location>
</feature>
<dbReference type="RefSeq" id="WP_368504935.1">
    <property type="nucleotide sequence ID" value="NZ_CP162551.1"/>
</dbReference>
<feature type="transmembrane region" description="Helical" evidence="5">
    <location>
        <begin position="412"/>
        <end position="439"/>
    </location>
</feature>
<keyword evidence="5" id="KW-1133">Transmembrane helix</keyword>
<evidence type="ECO:0000256" key="1">
    <source>
        <dbReference type="ARBA" id="ARBA00004141"/>
    </source>
</evidence>
<evidence type="ECO:0000313" key="6">
    <source>
        <dbReference type="EMBL" id="XDI37604.1"/>
    </source>
</evidence>
<evidence type="ECO:0000256" key="5">
    <source>
        <dbReference type="SAM" id="Phobius"/>
    </source>
</evidence>